<gene>
    <name evidence="2" type="ordered locus">Cyan7425_4234</name>
</gene>
<reference evidence="2" key="1">
    <citation type="submission" date="2009-01" db="EMBL/GenBank/DDBJ databases">
        <title>Complete sequence of chromosome Cyanothece sp. PCC 7425.</title>
        <authorList>
            <consortium name="US DOE Joint Genome Institute"/>
            <person name="Lucas S."/>
            <person name="Copeland A."/>
            <person name="Lapidus A."/>
            <person name="Glavina del Rio T."/>
            <person name="Dalin E."/>
            <person name="Tice H."/>
            <person name="Bruce D."/>
            <person name="Goodwin L."/>
            <person name="Pitluck S."/>
            <person name="Sims D."/>
            <person name="Meineke L."/>
            <person name="Brettin T."/>
            <person name="Detter J.C."/>
            <person name="Han C."/>
            <person name="Larimer F."/>
            <person name="Land M."/>
            <person name="Hauser L."/>
            <person name="Kyrpides N."/>
            <person name="Ovchinnikova G."/>
            <person name="Liberton M."/>
            <person name="Stoeckel J."/>
            <person name="Banerjee A."/>
            <person name="Singh A."/>
            <person name="Page L."/>
            <person name="Sato H."/>
            <person name="Zhao L."/>
            <person name="Sherman L."/>
            <person name="Pakrasi H."/>
            <person name="Richardson P."/>
        </authorList>
    </citation>
    <scope>NUCLEOTIDE SEQUENCE</scope>
    <source>
        <strain evidence="2">PCC 7425</strain>
    </source>
</reference>
<name>B8HXK2_CYAP4</name>
<dbReference type="PANTHER" id="PTHR35586">
    <property type="entry name" value="SLL1691 PROTEIN"/>
    <property type="match status" value="1"/>
</dbReference>
<feature type="domain" description="DUF4351" evidence="1">
    <location>
        <begin position="2"/>
        <end position="55"/>
    </location>
</feature>
<evidence type="ECO:0000313" key="2">
    <source>
        <dbReference type="EMBL" id="ACL46547.1"/>
    </source>
</evidence>
<sequence length="59" mass="6690">MQQERVLILKLLARKIGTVPAGLQLQIENLTVSGLEELGESLLDFTQLEDLVTWLERAR</sequence>
<evidence type="ECO:0000259" key="1">
    <source>
        <dbReference type="Pfam" id="PF14261"/>
    </source>
</evidence>
<dbReference type="STRING" id="395961.Cyan7425_4234"/>
<dbReference type="InterPro" id="IPR025587">
    <property type="entry name" value="DUF4351"/>
</dbReference>
<dbReference type="EMBL" id="CP001344">
    <property type="protein sequence ID" value="ACL46547.1"/>
    <property type="molecule type" value="Genomic_DNA"/>
</dbReference>
<organism evidence="2">
    <name type="scientific">Cyanothece sp. (strain PCC 7425 / ATCC 29141)</name>
    <dbReference type="NCBI Taxonomy" id="395961"/>
    <lineage>
        <taxon>Bacteria</taxon>
        <taxon>Bacillati</taxon>
        <taxon>Cyanobacteriota</taxon>
        <taxon>Cyanophyceae</taxon>
        <taxon>Gomontiellales</taxon>
        <taxon>Cyanothecaceae</taxon>
        <taxon>Cyanothece</taxon>
    </lineage>
</organism>
<accession>B8HXK2</accession>
<dbReference type="PANTHER" id="PTHR35586:SF1">
    <property type="entry name" value="SLL1691 PROTEIN"/>
    <property type="match status" value="1"/>
</dbReference>
<proteinExistence type="predicted"/>
<protein>
    <recommendedName>
        <fullName evidence="1">DUF4351 domain-containing protein</fullName>
    </recommendedName>
</protein>
<dbReference type="HOGENOM" id="CLU_069065_7_0_3"/>
<dbReference type="KEGG" id="cyn:Cyan7425_4234"/>
<dbReference type="Pfam" id="PF14261">
    <property type="entry name" value="DUF4351"/>
    <property type="match status" value="1"/>
</dbReference>
<dbReference type="AlphaFoldDB" id="B8HXK2"/>